<evidence type="ECO:0000313" key="1">
    <source>
        <dbReference type="EMBL" id="KKK58989.1"/>
    </source>
</evidence>
<dbReference type="EMBL" id="LAZR01063702">
    <property type="protein sequence ID" value="KKK58989.1"/>
    <property type="molecule type" value="Genomic_DNA"/>
</dbReference>
<feature type="non-terminal residue" evidence="1">
    <location>
        <position position="1"/>
    </location>
</feature>
<dbReference type="AlphaFoldDB" id="A0A0F8YY72"/>
<protein>
    <submittedName>
        <fullName evidence="1">Uncharacterized protein</fullName>
    </submittedName>
</protein>
<reference evidence="1" key="1">
    <citation type="journal article" date="2015" name="Nature">
        <title>Complex archaea that bridge the gap between prokaryotes and eukaryotes.</title>
        <authorList>
            <person name="Spang A."/>
            <person name="Saw J.H."/>
            <person name="Jorgensen S.L."/>
            <person name="Zaremba-Niedzwiedzka K."/>
            <person name="Martijn J."/>
            <person name="Lind A.E."/>
            <person name="van Eijk R."/>
            <person name="Schleper C."/>
            <person name="Guy L."/>
            <person name="Ettema T.J."/>
        </authorList>
    </citation>
    <scope>NUCLEOTIDE SEQUENCE</scope>
</reference>
<sequence>GYYEWSATDANLTQASLTVTHGAANIAKAAHAGLVAAAAGSVTGGGVVSIVVSGTSMDDEGNRSAADSETIVSNIESASTDEYFETVKKWIGTITYTLTVVSGSPSAYSFDFNYGFSKYDDFHNQDFTMVGIELEGNAGANDTGFNIRVIHHNSADWTYAASGFVPGPTAGDATELANMNTDYNTETDLFATSPGFAYERLDLNTDISGSTVEGVLVEITTGAAKAVEELTCHIDVHTAPNFIYLSSTKQHVQFMYHGGDWLEL</sequence>
<name>A0A0F8YY72_9ZZZZ</name>
<gene>
    <name evidence="1" type="ORF">LCGC14_3038890</name>
</gene>
<proteinExistence type="predicted"/>
<organism evidence="1">
    <name type="scientific">marine sediment metagenome</name>
    <dbReference type="NCBI Taxonomy" id="412755"/>
    <lineage>
        <taxon>unclassified sequences</taxon>
        <taxon>metagenomes</taxon>
        <taxon>ecological metagenomes</taxon>
    </lineage>
</organism>
<comment type="caution">
    <text evidence="1">The sequence shown here is derived from an EMBL/GenBank/DDBJ whole genome shotgun (WGS) entry which is preliminary data.</text>
</comment>
<accession>A0A0F8YY72</accession>